<accession>A0A9P5P8E3</accession>
<dbReference type="EMBL" id="JADNRY010000257">
    <property type="protein sequence ID" value="KAF9060156.1"/>
    <property type="molecule type" value="Genomic_DNA"/>
</dbReference>
<reference evidence="1" key="1">
    <citation type="submission" date="2020-11" db="EMBL/GenBank/DDBJ databases">
        <authorList>
            <consortium name="DOE Joint Genome Institute"/>
            <person name="Ahrendt S."/>
            <person name="Riley R."/>
            <person name="Andreopoulos W."/>
            <person name="Labutti K."/>
            <person name="Pangilinan J."/>
            <person name="Ruiz-Duenas F.J."/>
            <person name="Barrasa J.M."/>
            <person name="Sanchez-Garcia M."/>
            <person name="Camarero S."/>
            <person name="Miyauchi S."/>
            <person name="Serrano A."/>
            <person name="Linde D."/>
            <person name="Babiker R."/>
            <person name="Drula E."/>
            <person name="Ayuso-Fernandez I."/>
            <person name="Pacheco R."/>
            <person name="Padilla G."/>
            <person name="Ferreira P."/>
            <person name="Barriuso J."/>
            <person name="Kellner H."/>
            <person name="Castanera R."/>
            <person name="Alfaro M."/>
            <person name="Ramirez L."/>
            <person name="Pisabarro A.G."/>
            <person name="Kuo A."/>
            <person name="Tritt A."/>
            <person name="Lipzen A."/>
            <person name="He G."/>
            <person name="Yan M."/>
            <person name="Ng V."/>
            <person name="Cullen D."/>
            <person name="Martin F."/>
            <person name="Rosso M.-N."/>
            <person name="Henrissat B."/>
            <person name="Hibbett D."/>
            <person name="Martinez A.T."/>
            <person name="Grigoriev I.V."/>
        </authorList>
    </citation>
    <scope>NUCLEOTIDE SEQUENCE</scope>
    <source>
        <strain evidence="1">AH 40177</strain>
    </source>
</reference>
<evidence type="ECO:0000313" key="2">
    <source>
        <dbReference type="Proteomes" id="UP000772434"/>
    </source>
</evidence>
<organism evidence="1 2">
    <name type="scientific">Rhodocollybia butyracea</name>
    <dbReference type="NCBI Taxonomy" id="206335"/>
    <lineage>
        <taxon>Eukaryota</taxon>
        <taxon>Fungi</taxon>
        <taxon>Dikarya</taxon>
        <taxon>Basidiomycota</taxon>
        <taxon>Agaricomycotina</taxon>
        <taxon>Agaricomycetes</taxon>
        <taxon>Agaricomycetidae</taxon>
        <taxon>Agaricales</taxon>
        <taxon>Marasmiineae</taxon>
        <taxon>Omphalotaceae</taxon>
        <taxon>Rhodocollybia</taxon>
    </lineage>
</organism>
<gene>
    <name evidence="1" type="ORF">BDP27DRAFT_1407251</name>
</gene>
<comment type="caution">
    <text evidence="1">The sequence shown here is derived from an EMBL/GenBank/DDBJ whole genome shotgun (WGS) entry which is preliminary data.</text>
</comment>
<proteinExistence type="predicted"/>
<name>A0A9P5P8E3_9AGAR</name>
<dbReference type="Proteomes" id="UP000772434">
    <property type="component" value="Unassembled WGS sequence"/>
</dbReference>
<sequence>MASGMAASEGSEVVVISNIDLGHSNRCTTALTCGERRPAELVNNGNIRQKFWEERRQPLRIGRSWLAVTWMYVGMARVTTTGQRAAIRESCWLATAHAVTSAEERMSWVSRRGWVLSAERRAEGLGVAMGKENLVTSDNASNGGWHYVKSIQPPEELARQTEGLASGQPIGEGSA</sequence>
<evidence type="ECO:0000313" key="1">
    <source>
        <dbReference type="EMBL" id="KAF9060156.1"/>
    </source>
</evidence>
<dbReference type="AlphaFoldDB" id="A0A9P5P8E3"/>
<protein>
    <submittedName>
        <fullName evidence="1">Uncharacterized protein</fullName>
    </submittedName>
</protein>
<keyword evidence="2" id="KW-1185">Reference proteome</keyword>